<name>A0A2H0U897_9BACT</name>
<dbReference type="InterPro" id="IPR013783">
    <property type="entry name" value="Ig-like_fold"/>
</dbReference>
<evidence type="ECO:0000313" key="2">
    <source>
        <dbReference type="EMBL" id="PIR82570.1"/>
    </source>
</evidence>
<evidence type="ECO:0000259" key="1">
    <source>
        <dbReference type="Pfam" id="PF07705"/>
    </source>
</evidence>
<dbReference type="Proteomes" id="UP000231379">
    <property type="component" value="Unassembled WGS sequence"/>
</dbReference>
<evidence type="ECO:0000313" key="3">
    <source>
        <dbReference type="Proteomes" id="UP000231379"/>
    </source>
</evidence>
<accession>A0A2H0U897</accession>
<dbReference type="AlphaFoldDB" id="A0A2H0U897"/>
<protein>
    <recommendedName>
        <fullName evidence="1">CARDB domain-containing protein</fullName>
    </recommendedName>
</protein>
<proteinExistence type="predicted"/>
<dbReference type="Gene3D" id="2.60.40.10">
    <property type="entry name" value="Immunoglobulins"/>
    <property type="match status" value="1"/>
</dbReference>
<comment type="caution">
    <text evidence="2">The sequence shown here is derived from an EMBL/GenBank/DDBJ whole genome shotgun (WGS) entry which is preliminary data.</text>
</comment>
<dbReference type="Pfam" id="PF07705">
    <property type="entry name" value="CARDB"/>
    <property type="match status" value="1"/>
</dbReference>
<dbReference type="InterPro" id="IPR011635">
    <property type="entry name" value="CARDB"/>
</dbReference>
<reference evidence="3" key="1">
    <citation type="submission" date="2017-09" db="EMBL/GenBank/DDBJ databases">
        <title>Depth-based differentiation of microbial function through sediment-hosted aquifers and enrichment of novel symbionts in the deep terrestrial subsurface.</title>
        <authorList>
            <person name="Probst A.J."/>
            <person name="Ladd B."/>
            <person name="Jarett J.K."/>
            <person name="Geller-Mcgrath D.E."/>
            <person name="Sieber C.M.K."/>
            <person name="Emerson J.B."/>
            <person name="Anantharaman K."/>
            <person name="Thomas B.C."/>
            <person name="Malmstrom R."/>
            <person name="Stieglmeier M."/>
            <person name="Klingl A."/>
            <person name="Woyke T."/>
            <person name="Ryan C.M."/>
            <person name="Banfield J.F."/>
        </authorList>
    </citation>
    <scope>NUCLEOTIDE SEQUENCE [LARGE SCALE GENOMIC DNA]</scope>
</reference>
<organism evidence="2 3">
    <name type="scientific">Candidatus Kaiserbacteria bacterium CG10_big_fil_rev_8_21_14_0_10_59_10</name>
    <dbReference type="NCBI Taxonomy" id="1974612"/>
    <lineage>
        <taxon>Bacteria</taxon>
        <taxon>Candidatus Kaiseribacteriota</taxon>
    </lineage>
</organism>
<gene>
    <name evidence="2" type="ORF">COU20_01605</name>
</gene>
<sequence>MRFEIANRGTVHSGTYTFIAQLPTAQGFTYTSPLQMSLGPGDRIENTLRFTQLAPQGGTFTVFVDPMHLIKESNKANNSASRYVAPASGYQQQPYQQYHYGY</sequence>
<dbReference type="EMBL" id="PFBM01000011">
    <property type="protein sequence ID" value="PIR82570.1"/>
    <property type="molecule type" value="Genomic_DNA"/>
</dbReference>
<feature type="domain" description="CARDB" evidence="1">
    <location>
        <begin position="2"/>
        <end position="81"/>
    </location>
</feature>